<dbReference type="PANTHER" id="PTHR48081">
    <property type="entry name" value="AB HYDROLASE SUPERFAMILY PROTEIN C4A8.06C"/>
    <property type="match status" value="1"/>
</dbReference>
<dbReference type="Proteomes" id="UP000199658">
    <property type="component" value="Unassembled WGS sequence"/>
</dbReference>
<dbReference type="Gene3D" id="3.40.50.1820">
    <property type="entry name" value="alpha/beta hydrolase"/>
    <property type="match status" value="1"/>
</dbReference>
<dbReference type="GO" id="GO:0016787">
    <property type="term" value="F:hydrolase activity"/>
    <property type="evidence" value="ECO:0007669"/>
    <property type="project" value="UniProtKB-KW"/>
</dbReference>
<dbReference type="InterPro" id="IPR050300">
    <property type="entry name" value="GDXG_lipolytic_enzyme"/>
</dbReference>
<keyword evidence="1" id="KW-0378">Hydrolase</keyword>
<organism evidence="3 4">
    <name type="scientific">Litoreibacter janthinus</name>
    <dbReference type="NCBI Taxonomy" id="670154"/>
    <lineage>
        <taxon>Bacteria</taxon>
        <taxon>Pseudomonadati</taxon>
        <taxon>Pseudomonadota</taxon>
        <taxon>Alphaproteobacteria</taxon>
        <taxon>Rhodobacterales</taxon>
        <taxon>Roseobacteraceae</taxon>
        <taxon>Litoreibacter</taxon>
    </lineage>
</organism>
<dbReference type="EMBL" id="FOYO01000001">
    <property type="protein sequence ID" value="SFR44066.1"/>
    <property type="molecule type" value="Genomic_DNA"/>
</dbReference>
<dbReference type="PANTHER" id="PTHR48081:SF8">
    <property type="entry name" value="ALPHA_BETA HYDROLASE FOLD-3 DOMAIN-CONTAINING PROTEIN-RELATED"/>
    <property type="match status" value="1"/>
</dbReference>
<feature type="domain" description="Alpha/beta hydrolase fold-3" evidence="2">
    <location>
        <begin position="72"/>
        <end position="268"/>
    </location>
</feature>
<sequence>MISQEQKAFNAFARYVQKPMLAHIHNQRVLNGALTLMAFAIKPLSGTRQAHISLAGIPTRRMTPPQAAGNTLLYIHGGGFTIGASLNYRWLAARIADQIGATAYLPDYRLGDRHPYPAAPEDCLSAYRALLDQGDPATIVLVGDSAGGCLLLNTLTRARDAGLPLPAAIGLFSPVTDLSGSLPSVKTFRDTDMVLPATWIKRAVNLYLDGHDPRDPQVSPHFADLTGLPPALIQVAEGEILRDDAIALSEKLPKAQLDLWHGVPHGWQLAAGRSPEADEAVARMAAFLNAQLP</sequence>
<evidence type="ECO:0000259" key="2">
    <source>
        <dbReference type="Pfam" id="PF07859"/>
    </source>
</evidence>
<dbReference type="RefSeq" id="WP_090215518.1">
    <property type="nucleotide sequence ID" value="NZ_FOYO01000001.1"/>
</dbReference>
<evidence type="ECO:0000256" key="1">
    <source>
        <dbReference type="ARBA" id="ARBA00022801"/>
    </source>
</evidence>
<keyword evidence="4" id="KW-1185">Reference proteome</keyword>
<gene>
    <name evidence="3" type="ORF">SAMN04488002_1798</name>
</gene>
<evidence type="ECO:0000313" key="3">
    <source>
        <dbReference type="EMBL" id="SFR44066.1"/>
    </source>
</evidence>
<dbReference type="AlphaFoldDB" id="A0A1I6GPL9"/>
<dbReference type="SUPFAM" id="SSF53474">
    <property type="entry name" value="alpha/beta-Hydrolases"/>
    <property type="match status" value="1"/>
</dbReference>
<protein>
    <submittedName>
        <fullName evidence="3">Acetyl esterase/lipase</fullName>
    </submittedName>
</protein>
<reference evidence="4" key="1">
    <citation type="submission" date="2016-10" db="EMBL/GenBank/DDBJ databases">
        <authorList>
            <person name="Varghese N."/>
            <person name="Submissions S."/>
        </authorList>
    </citation>
    <scope>NUCLEOTIDE SEQUENCE [LARGE SCALE GENOMIC DNA]</scope>
    <source>
        <strain evidence="4">DSM 26921</strain>
    </source>
</reference>
<proteinExistence type="predicted"/>
<dbReference type="OrthoDB" id="9806180at2"/>
<evidence type="ECO:0000313" key="4">
    <source>
        <dbReference type="Proteomes" id="UP000199658"/>
    </source>
</evidence>
<name>A0A1I6GPL9_9RHOB</name>
<dbReference type="Pfam" id="PF07859">
    <property type="entry name" value="Abhydrolase_3"/>
    <property type="match status" value="1"/>
</dbReference>
<accession>A0A1I6GPL9</accession>
<dbReference type="STRING" id="670154.SAMN04488002_1798"/>
<dbReference type="InterPro" id="IPR013094">
    <property type="entry name" value="AB_hydrolase_3"/>
</dbReference>
<dbReference type="InterPro" id="IPR029058">
    <property type="entry name" value="AB_hydrolase_fold"/>
</dbReference>